<organism evidence="2">
    <name type="scientific">Anguilla anguilla</name>
    <name type="common">European freshwater eel</name>
    <name type="synonym">Muraena anguilla</name>
    <dbReference type="NCBI Taxonomy" id="7936"/>
    <lineage>
        <taxon>Eukaryota</taxon>
        <taxon>Metazoa</taxon>
        <taxon>Chordata</taxon>
        <taxon>Craniata</taxon>
        <taxon>Vertebrata</taxon>
        <taxon>Euteleostomi</taxon>
        <taxon>Actinopterygii</taxon>
        <taxon>Neopterygii</taxon>
        <taxon>Teleostei</taxon>
        <taxon>Anguilliformes</taxon>
        <taxon>Anguillidae</taxon>
        <taxon>Anguilla</taxon>
    </lineage>
</organism>
<protein>
    <submittedName>
        <fullName evidence="2">Uncharacterized protein</fullName>
    </submittedName>
</protein>
<name>A0A0E9UBC5_ANGAN</name>
<dbReference type="EMBL" id="GBXM01046339">
    <property type="protein sequence ID" value="JAH62238.1"/>
    <property type="molecule type" value="Transcribed_RNA"/>
</dbReference>
<dbReference type="AlphaFoldDB" id="A0A0E9UBC5"/>
<sequence>MGINVLLLVVMITSWLQEVPYGGFHEQRTYVWSFKCDCRHQTPVNTPKV</sequence>
<accession>A0A0E9UBC5</accession>
<evidence type="ECO:0000313" key="2">
    <source>
        <dbReference type="EMBL" id="JAH62238.1"/>
    </source>
</evidence>
<feature type="signal peptide" evidence="1">
    <location>
        <begin position="1"/>
        <end position="17"/>
    </location>
</feature>
<reference evidence="2" key="2">
    <citation type="journal article" date="2015" name="Fish Shellfish Immunol.">
        <title>Early steps in the European eel (Anguilla anguilla)-Vibrio vulnificus interaction in the gills: Role of the RtxA13 toxin.</title>
        <authorList>
            <person name="Callol A."/>
            <person name="Pajuelo D."/>
            <person name="Ebbesson L."/>
            <person name="Teles M."/>
            <person name="MacKenzie S."/>
            <person name="Amaro C."/>
        </authorList>
    </citation>
    <scope>NUCLEOTIDE SEQUENCE</scope>
</reference>
<feature type="chain" id="PRO_5002433284" evidence="1">
    <location>
        <begin position="18"/>
        <end position="49"/>
    </location>
</feature>
<evidence type="ECO:0000256" key="1">
    <source>
        <dbReference type="SAM" id="SignalP"/>
    </source>
</evidence>
<reference evidence="2" key="1">
    <citation type="submission" date="2014-11" db="EMBL/GenBank/DDBJ databases">
        <authorList>
            <person name="Amaro Gonzalez C."/>
        </authorList>
    </citation>
    <scope>NUCLEOTIDE SEQUENCE</scope>
</reference>
<proteinExistence type="predicted"/>
<keyword evidence="1" id="KW-0732">Signal</keyword>